<evidence type="ECO:0000259" key="11">
    <source>
        <dbReference type="PROSITE" id="PS50102"/>
    </source>
</evidence>
<dbReference type="PANTHER" id="PTHR23003">
    <property type="entry name" value="RNA RECOGNITION MOTIF RRM DOMAIN CONTAINING PROTEIN"/>
    <property type="match status" value="1"/>
</dbReference>
<organism evidence="12 13">
    <name type="scientific">Heterodermia speciosa</name>
    <dbReference type="NCBI Taxonomy" id="116794"/>
    <lineage>
        <taxon>Eukaryota</taxon>
        <taxon>Fungi</taxon>
        <taxon>Dikarya</taxon>
        <taxon>Ascomycota</taxon>
        <taxon>Pezizomycotina</taxon>
        <taxon>Lecanoromycetes</taxon>
        <taxon>OSLEUM clade</taxon>
        <taxon>Lecanoromycetidae</taxon>
        <taxon>Caliciales</taxon>
        <taxon>Physciaceae</taxon>
        <taxon>Heterodermia</taxon>
    </lineage>
</organism>
<dbReference type="AlphaFoldDB" id="A0A8H3FA65"/>
<dbReference type="FunFam" id="3.30.70.330:FF:000247">
    <property type="entry name" value="Multiple RNA-binding domain-containing protein 1"/>
    <property type="match status" value="1"/>
</dbReference>
<dbReference type="EMBL" id="CAJPDS010000022">
    <property type="protein sequence ID" value="CAF9918313.1"/>
    <property type="molecule type" value="Genomic_DNA"/>
</dbReference>
<evidence type="ECO:0000256" key="10">
    <source>
        <dbReference type="SAM" id="MobiDB-lite"/>
    </source>
</evidence>
<dbReference type="InterPro" id="IPR035979">
    <property type="entry name" value="RBD_domain_sf"/>
</dbReference>
<feature type="region of interest" description="Disordered" evidence="10">
    <location>
        <begin position="254"/>
        <end position="278"/>
    </location>
</feature>
<dbReference type="InterPro" id="IPR000504">
    <property type="entry name" value="RRM_dom"/>
</dbReference>
<reference evidence="12" key="1">
    <citation type="submission" date="2021-03" db="EMBL/GenBank/DDBJ databases">
        <authorList>
            <person name="Tagirdzhanova G."/>
        </authorList>
    </citation>
    <scope>NUCLEOTIDE SEQUENCE</scope>
</reference>
<dbReference type="Gene3D" id="3.30.70.330">
    <property type="match status" value="5"/>
</dbReference>
<evidence type="ECO:0000256" key="1">
    <source>
        <dbReference type="ARBA" id="ARBA00004123"/>
    </source>
</evidence>
<evidence type="ECO:0000256" key="5">
    <source>
        <dbReference type="ARBA" id="ARBA00022737"/>
    </source>
</evidence>
<evidence type="ECO:0000256" key="3">
    <source>
        <dbReference type="ARBA" id="ARBA00013428"/>
    </source>
</evidence>
<dbReference type="OrthoDB" id="439639at2759"/>
<protein>
    <recommendedName>
        <fullName evidence="3">Multiple RNA-binding domain-containing protein 1</fullName>
    </recommendedName>
</protein>
<evidence type="ECO:0000256" key="4">
    <source>
        <dbReference type="ARBA" id="ARBA00022552"/>
    </source>
</evidence>
<feature type="compositionally biased region" description="Polar residues" evidence="10">
    <location>
        <begin position="267"/>
        <end position="278"/>
    </location>
</feature>
<feature type="domain" description="RRM" evidence="11">
    <location>
        <begin position="497"/>
        <end position="569"/>
    </location>
</feature>
<evidence type="ECO:0000256" key="2">
    <source>
        <dbReference type="ARBA" id="ARBA00008033"/>
    </source>
</evidence>
<dbReference type="SMART" id="SM00360">
    <property type="entry name" value="RRM"/>
    <property type="match status" value="5"/>
</dbReference>
<dbReference type="PROSITE" id="PS50102">
    <property type="entry name" value="RRM"/>
    <property type="match status" value="5"/>
</dbReference>
<dbReference type="GO" id="GO:0003729">
    <property type="term" value="F:mRNA binding"/>
    <property type="evidence" value="ECO:0007669"/>
    <property type="project" value="TreeGrafter"/>
</dbReference>
<keyword evidence="4" id="KW-0698">rRNA processing</keyword>
<evidence type="ECO:0000256" key="9">
    <source>
        <dbReference type="PROSITE-ProRule" id="PRU00176"/>
    </source>
</evidence>
<proteinExistence type="inferred from homology"/>
<feature type="region of interest" description="Disordered" evidence="10">
    <location>
        <begin position="814"/>
        <end position="833"/>
    </location>
</feature>
<dbReference type="InterPro" id="IPR050374">
    <property type="entry name" value="RRT5_SRSF_SR"/>
</dbReference>
<keyword evidence="6 9" id="KW-0694">RNA-binding</keyword>
<dbReference type="SUPFAM" id="SSF54928">
    <property type="entry name" value="RNA-binding domain, RBD"/>
    <property type="match status" value="3"/>
</dbReference>
<evidence type="ECO:0000256" key="8">
    <source>
        <dbReference type="ARBA" id="ARBA00023274"/>
    </source>
</evidence>
<dbReference type="GO" id="GO:0005634">
    <property type="term" value="C:nucleus"/>
    <property type="evidence" value="ECO:0007669"/>
    <property type="project" value="UniProtKB-SubCell"/>
</dbReference>
<accession>A0A8H3FA65</accession>
<feature type="region of interest" description="Disordered" evidence="10">
    <location>
        <begin position="142"/>
        <end position="234"/>
    </location>
</feature>
<keyword evidence="8" id="KW-0687">Ribonucleoprotein</keyword>
<dbReference type="GO" id="GO:0005737">
    <property type="term" value="C:cytoplasm"/>
    <property type="evidence" value="ECO:0007669"/>
    <property type="project" value="TreeGrafter"/>
</dbReference>
<feature type="domain" description="RRM" evidence="11">
    <location>
        <begin position="604"/>
        <end position="687"/>
    </location>
</feature>
<keyword evidence="5" id="KW-0677">Repeat</keyword>
<comment type="caution">
    <text evidence="12">The sequence shown here is derived from an EMBL/GenBank/DDBJ whole genome shotgun (WGS) entry which is preliminary data.</text>
</comment>
<comment type="similarity">
    <text evidence="2">Belongs to the RRM MRD1 family.</text>
</comment>
<feature type="compositionally biased region" description="Polar residues" evidence="10">
    <location>
        <begin position="207"/>
        <end position="218"/>
    </location>
</feature>
<dbReference type="PANTHER" id="PTHR23003:SF3">
    <property type="entry name" value="FI21236P1-RELATED"/>
    <property type="match status" value="1"/>
</dbReference>
<feature type="domain" description="RRM" evidence="11">
    <location>
        <begin position="312"/>
        <end position="392"/>
    </location>
</feature>
<comment type="subcellular location">
    <subcellularLocation>
        <location evidence="1">Nucleus</location>
    </subcellularLocation>
</comment>
<dbReference type="InterPro" id="IPR012677">
    <property type="entry name" value="Nucleotide-bd_a/b_plait_sf"/>
</dbReference>
<evidence type="ECO:0000313" key="13">
    <source>
        <dbReference type="Proteomes" id="UP000664521"/>
    </source>
</evidence>
<evidence type="ECO:0000256" key="7">
    <source>
        <dbReference type="ARBA" id="ARBA00023242"/>
    </source>
</evidence>
<evidence type="ECO:0000256" key="6">
    <source>
        <dbReference type="ARBA" id="ARBA00022884"/>
    </source>
</evidence>
<name>A0A8H3FA65_9LECA</name>
<feature type="compositionally biased region" description="Polar residues" evidence="10">
    <location>
        <begin position="814"/>
        <end position="823"/>
    </location>
</feature>
<feature type="compositionally biased region" description="Polar residues" evidence="10">
    <location>
        <begin position="143"/>
        <end position="165"/>
    </location>
</feature>
<keyword evidence="7" id="KW-0539">Nucleus</keyword>
<feature type="domain" description="RRM" evidence="11">
    <location>
        <begin position="4"/>
        <end position="76"/>
    </location>
</feature>
<dbReference type="Pfam" id="PF00076">
    <property type="entry name" value="RRM_1"/>
    <property type="match status" value="5"/>
</dbReference>
<gene>
    <name evidence="12" type="primary">MRD1</name>
    <name evidence="12" type="ORF">HETSPECPRED_003724</name>
</gene>
<keyword evidence="13" id="KW-1185">Reference proteome</keyword>
<dbReference type="Proteomes" id="UP000664521">
    <property type="component" value="Unassembled WGS sequence"/>
</dbReference>
<evidence type="ECO:0000313" key="12">
    <source>
        <dbReference type="EMBL" id="CAF9918313.1"/>
    </source>
</evidence>
<dbReference type="GO" id="GO:1990904">
    <property type="term" value="C:ribonucleoprotein complex"/>
    <property type="evidence" value="ECO:0007669"/>
    <property type="project" value="UniProtKB-KW"/>
</dbReference>
<sequence length="833" mass="92884">MGSTRIFIRGLPPKITADEFERHFSKDLSVTDARLIPHRRIGFVGYKTPTDAAKAVKYHNKSFLRMSRIGVELARLPHEIEAEFRKAPKDTIDVISGKLHGPSPQAFGEIQKKRKLNSDEGTKFEEYLGVMQPQNKAIRLANEGTTSTQKDTIASTIDAEQNSNDDQSDEESITAKNEKHLGMLFDSSSPVVRGRDQSVTIPPKPSPTGSHTSDTTQGEKIALKPAASDEEWRRSRTARTLDLAAYGGSDGAALIGTRPINPEKTHSSIPSPEQTLMRRTSNVSVQTERTHPHRGQVENSLPKQDKENLHTRRLFVRNLPYNITEDQIRCVFECRKHAVIEEVHMPVDYRSGNGKGYAYVQYCDPIDAQHALDVLDGTAFQGRLIHIIPSTPRKESNMNEFAVSQLSLKKQKQVRRRSEAASSTFSWNSMFMNTDAVMSSMSDKFGIAKSELLDPTSSNAAIKQAHAETHVIQEAKDHFSAHGVNLDAFNEKDRGDTALLVKNLPYELKAEDLRTLFSAYGSISKMLVPPSGTIAIVEFDHADHARSAFKELAYTKVKGSILFLEKAPRNLFAGGKPRVNEMVARVPATDLETQGGEQAVGDSSTLFVRNLSFSTTTARLRETFDHAEGLLSAKIKMKSDPQKPGQFLSMGFGFLEFRTKQQAQAALSTMDGYNLDGHRLQVKFSQKVINAAEERRKDDHVKRSNGKRTKIIIKNLPFEVSKKDVRSLFGPYGQLRSVRVPKKFNMSTRGFAFAEFVTPREAENAMSALRDTHLLGRRLVLEFATEEATDPEEEIANMQKRIGNQADKVALQRLTGTGRQKFNTGEADELQSG</sequence>
<dbReference type="GO" id="GO:0006364">
    <property type="term" value="P:rRNA processing"/>
    <property type="evidence" value="ECO:0007669"/>
    <property type="project" value="UniProtKB-KW"/>
</dbReference>
<feature type="domain" description="RRM" evidence="11">
    <location>
        <begin position="709"/>
        <end position="786"/>
    </location>
</feature>